<dbReference type="KEGG" id="gtt:GUITHDRAFT_154693"/>
<dbReference type="AlphaFoldDB" id="L1IRZ2"/>
<name>L1IRZ2_GUITC</name>
<protein>
    <submittedName>
        <fullName evidence="2 3">Uncharacterized protein</fullName>
    </submittedName>
</protein>
<feature type="compositionally biased region" description="Polar residues" evidence="1">
    <location>
        <begin position="136"/>
        <end position="145"/>
    </location>
</feature>
<dbReference type="HOGENOM" id="CLU_1790613_0_0_1"/>
<reference evidence="4" key="2">
    <citation type="submission" date="2012-11" db="EMBL/GenBank/DDBJ databases">
        <authorList>
            <person name="Kuo A."/>
            <person name="Curtis B.A."/>
            <person name="Tanifuji G."/>
            <person name="Burki F."/>
            <person name="Gruber A."/>
            <person name="Irimia M."/>
            <person name="Maruyama S."/>
            <person name="Arias M.C."/>
            <person name="Ball S.G."/>
            <person name="Gile G.H."/>
            <person name="Hirakawa Y."/>
            <person name="Hopkins J.F."/>
            <person name="Rensing S.A."/>
            <person name="Schmutz J."/>
            <person name="Symeonidi A."/>
            <person name="Elias M."/>
            <person name="Eveleigh R.J."/>
            <person name="Herman E.K."/>
            <person name="Klute M.J."/>
            <person name="Nakayama T."/>
            <person name="Obornik M."/>
            <person name="Reyes-Prieto A."/>
            <person name="Armbrust E.V."/>
            <person name="Aves S.J."/>
            <person name="Beiko R.G."/>
            <person name="Coutinho P."/>
            <person name="Dacks J.B."/>
            <person name="Durnford D.G."/>
            <person name="Fast N.M."/>
            <person name="Green B.R."/>
            <person name="Grisdale C."/>
            <person name="Hempe F."/>
            <person name="Henrissat B."/>
            <person name="Hoppner M.P."/>
            <person name="Ishida K.-I."/>
            <person name="Kim E."/>
            <person name="Koreny L."/>
            <person name="Kroth P.G."/>
            <person name="Liu Y."/>
            <person name="Malik S.-B."/>
            <person name="Maier U.G."/>
            <person name="McRose D."/>
            <person name="Mock T."/>
            <person name="Neilson J.A."/>
            <person name="Onodera N.T."/>
            <person name="Poole A.M."/>
            <person name="Pritham E.J."/>
            <person name="Richards T.A."/>
            <person name="Rocap G."/>
            <person name="Roy S.W."/>
            <person name="Sarai C."/>
            <person name="Schaack S."/>
            <person name="Shirato S."/>
            <person name="Slamovits C.H."/>
            <person name="Spencer D.F."/>
            <person name="Suzuki S."/>
            <person name="Worden A.Z."/>
            <person name="Zauner S."/>
            <person name="Barry K."/>
            <person name="Bell C."/>
            <person name="Bharti A.K."/>
            <person name="Crow J.A."/>
            <person name="Grimwood J."/>
            <person name="Kramer R."/>
            <person name="Lindquist E."/>
            <person name="Lucas S."/>
            <person name="Salamov A."/>
            <person name="McFadden G.I."/>
            <person name="Lane C.E."/>
            <person name="Keeling P.J."/>
            <person name="Gray M.W."/>
            <person name="Grigoriev I.V."/>
            <person name="Archibald J.M."/>
        </authorList>
    </citation>
    <scope>NUCLEOTIDE SEQUENCE</scope>
    <source>
        <strain evidence="4">CCMP2712</strain>
    </source>
</reference>
<feature type="region of interest" description="Disordered" evidence="1">
    <location>
        <begin position="97"/>
        <end position="145"/>
    </location>
</feature>
<dbReference type="EMBL" id="JH993047">
    <property type="protein sequence ID" value="EKX38595.1"/>
    <property type="molecule type" value="Genomic_DNA"/>
</dbReference>
<proteinExistence type="predicted"/>
<gene>
    <name evidence="2" type="ORF">GUITHDRAFT_154693</name>
</gene>
<reference evidence="2 4" key="1">
    <citation type="journal article" date="2012" name="Nature">
        <title>Algal genomes reveal evolutionary mosaicism and the fate of nucleomorphs.</title>
        <authorList>
            <consortium name="DOE Joint Genome Institute"/>
            <person name="Curtis B.A."/>
            <person name="Tanifuji G."/>
            <person name="Burki F."/>
            <person name="Gruber A."/>
            <person name="Irimia M."/>
            <person name="Maruyama S."/>
            <person name="Arias M.C."/>
            <person name="Ball S.G."/>
            <person name="Gile G.H."/>
            <person name="Hirakawa Y."/>
            <person name="Hopkins J.F."/>
            <person name="Kuo A."/>
            <person name="Rensing S.A."/>
            <person name="Schmutz J."/>
            <person name="Symeonidi A."/>
            <person name="Elias M."/>
            <person name="Eveleigh R.J."/>
            <person name="Herman E.K."/>
            <person name="Klute M.J."/>
            <person name="Nakayama T."/>
            <person name="Obornik M."/>
            <person name="Reyes-Prieto A."/>
            <person name="Armbrust E.V."/>
            <person name="Aves S.J."/>
            <person name="Beiko R.G."/>
            <person name="Coutinho P."/>
            <person name="Dacks J.B."/>
            <person name="Durnford D.G."/>
            <person name="Fast N.M."/>
            <person name="Green B.R."/>
            <person name="Grisdale C.J."/>
            <person name="Hempel F."/>
            <person name="Henrissat B."/>
            <person name="Hoppner M.P."/>
            <person name="Ishida K."/>
            <person name="Kim E."/>
            <person name="Koreny L."/>
            <person name="Kroth P.G."/>
            <person name="Liu Y."/>
            <person name="Malik S.B."/>
            <person name="Maier U.G."/>
            <person name="McRose D."/>
            <person name="Mock T."/>
            <person name="Neilson J.A."/>
            <person name="Onodera N.T."/>
            <person name="Poole A.M."/>
            <person name="Pritham E.J."/>
            <person name="Richards T.A."/>
            <person name="Rocap G."/>
            <person name="Roy S.W."/>
            <person name="Sarai C."/>
            <person name="Schaack S."/>
            <person name="Shirato S."/>
            <person name="Slamovits C.H."/>
            <person name="Spencer D.F."/>
            <person name="Suzuki S."/>
            <person name="Worden A.Z."/>
            <person name="Zauner S."/>
            <person name="Barry K."/>
            <person name="Bell C."/>
            <person name="Bharti A.K."/>
            <person name="Crow J.A."/>
            <person name="Grimwood J."/>
            <person name="Kramer R."/>
            <person name="Lindquist E."/>
            <person name="Lucas S."/>
            <person name="Salamov A."/>
            <person name="McFadden G.I."/>
            <person name="Lane C.E."/>
            <person name="Keeling P.J."/>
            <person name="Gray M.W."/>
            <person name="Grigoriev I.V."/>
            <person name="Archibald J.M."/>
        </authorList>
    </citation>
    <scope>NUCLEOTIDE SEQUENCE</scope>
    <source>
        <strain evidence="2 4">CCMP2712</strain>
    </source>
</reference>
<organism evidence="2">
    <name type="scientific">Guillardia theta (strain CCMP2712)</name>
    <name type="common">Cryptophyte</name>
    <dbReference type="NCBI Taxonomy" id="905079"/>
    <lineage>
        <taxon>Eukaryota</taxon>
        <taxon>Cryptophyceae</taxon>
        <taxon>Pyrenomonadales</taxon>
        <taxon>Geminigeraceae</taxon>
        <taxon>Guillardia</taxon>
    </lineage>
</organism>
<dbReference type="RefSeq" id="XP_005825575.1">
    <property type="nucleotide sequence ID" value="XM_005825518.1"/>
</dbReference>
<evidence type="ECO:0000256" key="1">
    <source>
        <dbReference type="SAM" id="MobiDB-lite"/>
    </source>
</evidence>
<dbReference type="EnsemblProtists" id="EKX38595">
    <property type="protein sequence ID" value="EKX38595"/>
    <property type="gene ID" value="GUITHDRAFT_154693"/>
</dbReference>
<accession>L1IRZ2</accession>
<sequence length="145" mass="14801">MYKSTALQNSLFQKVAFCVEIGASWSMSSADVRADASSLPSSLTEMRDRLNLPSSAGAGGGSCGLFPARPAACPARSAVCALLPAIVSAAAATMSLSRHGYSDKSEPPPPATSEDQMREGSGAVGGRGCEPHAPRSRSSSILEGL</sequence>
<dbReference type="Proteomes" id="UP000011087">
    <property type="component" value="Unassembled WGS sequence"/>
</dbReference>
<dbReference type="GeneID" id="17295272"/>
<dbReference type="PaxDb" id="55529-EKX38595"/>
<evidence type="ECO:0000313" key="2">
    <source>
        <dbReference type="EMBL" id="EKX38595.1"/>
    </source>
</evidence>
<evidence type="ECO:0000313" key="4">
    <source>
        <dbReference type="Proteomes" id="UP000011087"/>
    </source>
</evidence>
<evidence type="ECO:0000313" key="3">
    <source>
        <dbReference type="EnsemblProtists" id="EKX38595"/>
    </source>
</evidence>
<reference evidence="3" key="3">
    <citation type="submission" date="2015-06" db="UniProtKB">
        <authorList>
            <consortium name="EnsemblProtists"/>
        </authorList>
    </citation>
    <scope>IDENTIFICATION</scope>
</reference>
<keyword evidence="4" id="KW-1185">Reference proteome</keyword>